<evidence type="ECO:0000313" key="4">
    <source>
        <dbReference type="Proteomes" id="UP000323876"/>
    </source>
</evidence>
<dbReference type="Gene3D" id="3.40.1350.10">
    <property type="match status" value="1"/>
</dbReference>
<comment type="similarity">
    <text evidence="1 2">Belongs to the UPF0102 family.</text>
</comment>
<proteinExistence type="inferred from homology"/>
<dbReference type="OrthoDB" id="9794876at2"/>
<dbReference type="EMBL" id="VXLC01000035">
    <property type="protein sequence ID" value="KAA8880371.1"/>
    <property type="molecule type" value="Genomic_DNA"/>
</dbReference>
<dbReference type="Pfam" id="PF02021">
    <property type="entry name" value="UPF0102"/>
    <property type="match status" value="1"/>
</dbReference>
<dbReference type="InterPro" id="IPR003509">
    <property type="entry name" value="UPF0102_YraN-like"/>
</dbReference>
<gene>
    <name evidence="3" type="ORF">F3087_41610</name>
</gene>
<evidence type="ECO:0000256" key="1">
    <source>
        <dbReference type="ARBA" id="ARBA00006738"/>
    </source>
</evidence>
<comment type="caution">
    <text evidence="3">The sequence shown here is derived from an EMBL/GenBank/DDBJ whole genome shotgun (WGS) entry which is preliminary data.</text>
</comment>
<evidence type="ECO:0000256" key="2">
    <source>
        <dbReference type="HAMAP-Rule" id="MF_00048"/>
    </source>
</evidence>
<reference evidence="3 4" key="1">
    <citation type="submission" date="2019-09" db="EMBL/GenBank/DDBJ databases">
        <authorList>
            <person name="Wang X."/>
        </authorList>
    </citation>
    <scope>NUCLEOTIDE SEQUENCE [LARGE SCALE GENOMIC DNA]</scope>
    <source>
        <strain evidence="3 4">CICC 11023</strain>
    </source>
</reference>
<evidence type="ECO:0000313" key="3">
    <source>
        <dbReference type="EMBL" id="KAA8880371.1"/>
    </source>
</evidence>
<sequence length="118" mass="13117">MNPDPAPQSSPEDLVAQYLTDAGTQILARHWRCSYGQISLIAEDAGATVFVHLSTRAGQPFLVAAEAVSFAQQQRLRRLSLLWLAEQDGPWFQIRFDVAAVIFAPGHEPQVQHFRAAF</sequence>
<dbReference type="GO" id="GO:0003676">
    <property type="term" value="F:nucleic acid binding"/>
    <property type="evidence" value="ECO:0007669"/>
    <property type="project" value="InterPro"/>
</dbReference>
<dbReference type="PANTHER" id="PTHR34039:SF1">
    <property type="entry name" value="UPF0102 PROTEIN YRAN"/>
    <property type="match status" value="1"/>
</dbReference>
<organism evidence="3 4">
    <name type="scientific">Nocardia colli</name>
    <dbReference type="NCBI Taxonomy" id="2545717"/>
    <lineage>
        <taxon>Bacteria</taxon>
        <taxon>Bacillati</taxon>
        <taxon>Actinomycetota</taxon>
        <taxon>Actinomycetes</taxon>
        <taxon>Mycobacteriales</taxon>
        <taxon>Nocardiaceae</taxon>
        <taxon>Nocardia</taxon>
    </lineage>
</organism>
<name>A0A5N0DXT6_9NOCA</name>
<dbReference type="SUPFAM" id="SSF52980">
    <property type="entry name" value="Restriction endonuclease-like"/>
    <property type="match status" value="1"/>
</dbReference>
<dbReference type="RefSeq" id="WP_150407695.1">
    <property type="nucleotide sequence ID" value="NZ_VXLC01000035.1"/>
</dbReference>
<dbReference type="InterPro" id="IPR011335">
    <property type="entry name" value="Restrct_endonuc-II-like"/>
</dbReference>
<accession>A0A5N0DXT6</accession>
<dbReference type="Proteomes" id="UP000323876">
    <property type="component" value="Unassembled WGS sequence"/>
</dbReference>
<protein>
    <recommendedName>
        <fullName evidence="2">UPF0102 protein F3087_41610</fullName>
    </recommendedName>
</protein>
<dbReference type="PANTHER" id="PTHR34039">
    <property type="entry name" value="UPF0102 PROTEIN YRAN"/>
    <property type="match status" value="1"/>
</dbReference>
<dbReference type="InterPro" id="IPR011856">
    <property type="entry name" value="tRNA_endonuc-like_dom_sf"/>
</dbReference>
<keyword evidence="4" id="KW-1185">Reference proteome</keyword>
<dbReference type="HAMAP" id="MF_00048">
    <property type="entry name" value="UPF0102"/>
    <property type="match status" value="1"/>
</dbReference>
<dbReference type="AlphaFoldDB" id="A0A5N0DXT6"/>